<reference evidence="1 2" key="1">
    <citation type="submission" date="2016-10" db="EMBL/GenBank/DDBJ databases">
        <title>The genome sequence of Colletotrichum fioriniae PJ7.</title>
        <authorList>
            <person name="Baroncelli R."/>
        </authorList>
    </citation>
    <scope>NUCLEOTIDE SEQUENCE [LARGE SCALE GENOMIC DNA]</scope>
    <source>
        <strain evidence="1 2">IMI 384185</strain>
    </source>
</reference>
<sequence>MSTALVQPPTPNHTLSVGTMTECLFSFASSRANVPFTTTPLYEGGGGACYHMPRPWHLSQAQASKLFETLRISKFTSLPAVSL</sequence>
<keyword evidence="2" id="KW-1185">Reference proteome</keyword>
<accession>A0ABQ9SIB5</accession>
<organism evidence="1 2">
    <name type="scientific">Colletotrichum paranaense</name>
    <dbReference type="NCBI Taxonomy" id="1914294"/>
    <lineage>
        <taxon>Eukaryota</taxon>
        <taxon>Fungi</taxon>
        <taxon>Dikarya</taxon>
        <taxon>Ascomycota</taxon>
        <taxon>Pezizomycotina</taxon>
        <taxon>Sordariomycetes</taxon>
        <taxon>Hypocreomycetidae</taxon>
        <taxon>Glomerellales</taxon>
        <taxon>Glomerellaceae</taxon>
        <taxon>Colletotrichum</taxon>
        <taxon>Colletotrichum acutatum species complex</taxon>
    </lineage>
</organism>
<dbReference type="EMBL" id="MOPA01000006">
    <property type="protein sequence ID" value="KAK1537636.1"/>
    <property type="molecule type" value="Genomic_DNA"/>
</dbReference>
<protein>
    <submittedName>
        <fullName evidence="1">Uncharacterized protein</fullName>
    </submittedName>
</protein>
<name>A0ABQ9SIB5_9PEZI</name>
<comment type="caution">
    <text evidence="1">The sequence shown here is derived from an EMBL/GenBank/DDBJ whole genome shotgun (WGS) entry which is preliminary data.</text>
</comment>
<gene>
    <name evidence="1" type="ORF">CPAR01_07749</name>
</gene>
<dbReference type="RefSeq" id="XP_060348388.1">
    <property type="nucleotide sequence ID" value="XM_060492018.1"/>
</dbReference>
<evidence type="ECO:0000313" key="1">
    <source>
        <dbReference type="EMBL" id="KAK1537636.1"/>
    </source>
</evidence>
<dbReference type="Proteomes" id="UP001241169">
    <property type="component" value="Unassembled WGS sequence"/>
</dbReference>
<dbReference type="GeneID" id="85375917"/>
<proteinExistence type="predicted"/>
<evidence type="ECO:0000313" key="2">
    <source>
        <dbReference type="Proteomes" id="UP001241169"/>
    </source>
</evidence>